<dbReference type="AlphaFoldDB" id="A0AAJ4XBQ3"/>
<evidence type="ECO:0000313" key="1">
    <source>
        <dbReference type="EMBL" id="SNV49058.1"/>
    </source>
</evidence>
<dbReference type="EMBL" id="LT906468">
    <property type="protein sequence ID" value="SNV49058.1"/>
    <property type="molecule type" value="Genomic_DNA"/>
</dbReference>
<gene>
    <name evidence="1" type="ORF">SAMEA4412673_01678</name>
</gene>
<dbReference type="RefSeq" id="WP_139185419.1">
    <property type="nucleotide sequence ID" value="NZ_DAMDLF010000036.1"/>
</dbReference>
<proteinExistence type="predicted"/>
<organism evidence="1 2">
    <name type="scientific">Sphingobacterium mizutaii</name>
    <dbReference type="NCBI Taxonomy" id="1010"/>
    <lineage>
        <taxon>Bacteria</taxon>
        <taxon>Pseudomonadati</taxon>
        <taxon>Bacteroidota</taxon>
        <taxon>Sphingobacteriia</taxon>
        <taxon>Sphingobacteriales</taxon>
        <taxon>Sphingobacteriaceae</taxon>
        <taxon>Sphingobacterium</taxon>
    </lineage>
</organism>
<sequence length="84" mass="9701">MLDGIFDYYDISLTKVDTRLHAEESWPIGTDVYVLCGIYASQIYVQRLYIVREATENMIKLQIEKLAVRLKTEISKSNNQLSQG</sequence>
<reference evidence="1 2" key="1">
    <citation type="submission" date="2017-06" db="EMBL/GenBank/DDBJ databases">
        <authorList>
            <consortium name="Pathogen Informatics"/>
        </authorList>
    </citation>
    <scope>NUCLEOTIDE SEQUENCE [LARGE SCALE GENOMIC DNA]</scope>
    <source>
        <strain evidence="1 2">NCTC12149</strain>
    </source>
</reference>
<dbReference type="Proteomes" id="UP000215355">
    <property type="component" value="Chromosome 1"/>
</dbReference>
<name>A0AAJ4XBQ3_9SPHI</name>
<dbReference type="KEGG" id="smiz:4412673_01678"/>
<evidence type="ECO:0000313" key="2">
    <source>
        <dbReference type="Proteomes" id="UP000215355"/>
    </source>
</evidence>
<accession>A0AAJ4XBQ3</accession>
<protein>
    <submittedName>
        <fullName evidence="1">Uncharacterized protein</fullName>
    </submittedName>
</protein>